<accession>A0A934QGK3</accession>
<dbReference type="Proteomes" id="UP000778970">
    <property type="component" value="Unassembled WGS sequence"/>
</dbReference>
<evidence type="ECO:0000313" key="4">
    <source>
        <dbReference type="Proteomes" id="UP000778970"/>
    </source>
</evidence>
<keyword evidence="2" id="KW-0732">Signal</keyword>
<gene>
    <name evidence="3" type="ORF">CKO21_02540</name>
</gene>
<feature type="chain" id="PRO_5037160404" evidence="2">
    <location>
        <begin position="43"/>
        <end position="125"/>
    </location>
</feature>
<protein>
    <submittedName>
        <fullName evidence="3">Uncharacterized protein</fullName>
    </submittedName>
</protein>
<name>A0A934QGK3_9PROT</name>
<proteinExistence type="predicted"/>
<reference evidence="3" key="2">
    <citation type="journal article" date="2020" name="Microorganisms">
        <title>Osmotic Adaptation and Compatible Solute Biosynthesis of Phototrophic Bacteria as Revealed from Genome Analyses.</title>
        <authorList>
            <person name="Imhoff J.F."/>
            <person name="Rahn T."/>
            <person name="Kunzel S."/>
            <person name="Keller A."/>
            <person name="Neulinger S.C."/>
        </authorList>
    </citation>
    <scope>NUCLEOTIDE SEQUENCE</scope>
    <source>
        <strain evidence="3">DSM 9154</strain>
    </source>
</reference>
<evidence type="ECO:0000256" key="2">
    <source>
        <dbReference type="SAM" id="SignalP"/>
    </source>
</evidence>
<comment type="caution">
    <text evidence="3">The sequence shown here is derived from an EMBL/GenBank/DDBJ whole genome shotgun (WGS) entry which is preliminary data.</text>
</comment>
<evidence type="ECO:0000313" key="3">
    <source>
        <dbReference type="EMBL" id="MBK1696120.1"/>
    </source>
</evidence>
<dbReference type="EMBL" id="NRRE01000011">
    <property type="protein sequence ID" value="MBK1696120.1"/>
    <property type="molecule type" value="Genomic_DNA"/>
</dbReference>
<sequence length="125" mass="13678">MTSIEPFETQTPRSTRLDIAKRLGAGLMAAFLLAGTTAPALAAGSDSETSAGKAEQTSDMTIDQAWANAKEDWRELQEASGDAWNDARDEFEESWSRLQRMMSEEEGSAPPPDNPEALEQKESQQ</sequence>
<keyword evidence="4" id="KW-1185">Reference proteome</keyword>
<reference evidence="3" key="1">
    <citation type="submission" date="2017-08" db="EMBL/GenBank/DDBJ databases">
        <authorList>
            <person name="Imhoff J.F."/>
            <person name="Rahn T."/>
            <person name="Kuenzel S."/>
            <person name="Neulinger S.C."/>
        </authorList>
    </citation>
    <scope>NUCLEOTIDE SEQUENCE</scope>
    <source>
        <strain evidence="3">DSM 9154</strain>
    </source>
</reference>
<feature type="region of interest" description="Disordered" evidence="1">
    <location>
        <begin position="72"/>
        <end position="125"/>
    </location>
</feature>
<evidence type="ECO:0000256" key="1">
    <source>
        <dbReference type="SAM" id="MobiDB-lite"/>
    </source>
</evidence>
<dbReference type="RefSeq" id="WP_027288131.1">
    <property type="nucleotide sequence ID" value="NZ_NRRE01000011.1"/>
</dbReference>
<feature type="signal peptide" evidence="2">
    <location>
        <begin position="1"/>
        <end position="42"/>
    </location>
</feature>
<organism evidence="3 4">
    <name type="scientific">Rhodovibrio salinarum</name>
    <dbReference type="NCBI Taxonomy" id="1087"/>
    <lineage>
        <taxon>Bacteria</taxon>
        <taxon>Pseudomonadati</taxon>
        <taxon>Pseudomonadota</taxon>
        <taxon>Alphaproteobacteria</taxon>
        <taxon>Rhodospirillales</taxon>
        <taxon>Rhodovibrionaceae</taxon>
        <taxon>Rhodovibrio</taxon>
    </lineage>
</organism>
<dbReference type="AlphaFoldDB" id="A0A934QGK3"/>